<keyword evidence="3" id="KW-1185">Reference proteome</keyword>
<evidence type="ECO:0000256" key="1">
    <source>
        <dbReference type="SAM" id="MobiDB-lite"/>
    </source>
</evidence>
<dbReference type="HOGENOM" id="CLU_1797222_0_0_1"/>
<protein>
    <submittedName>
        <fullName evidence="2">Uncharacterized protein</fullName>
    </submittedName>
</protein>
<dbReference type="Proteomes" id="UP000054018">
    <property type="component" value="Unassembled WGS sequence"/>
</dbReference>
<evidence type="ECO:0000313" key="2">
    <source>
        <dbReference type="EMBL" id="KIK25584.1"/>
    </source>
</evidence>
<feature type="region of interest" description="Disordered" evidence="1">
    <location>
        <begin position="1"/>
        <end position="30"/>
    </location>
</feature>
<feature type="region of interest" description="Disordered" evidence="1">
    <location>
        <begin position="121"/>
        <end position="144"/>
    </location>
</feature>
<feature type="compositionally biased region" description="Polar residues" evidence="1">
    <location>
        <begin position="127"/>
        <end position="144"/>
    </location>
</feature>
<feature type="compositionally biased region" description="Low complexity" evidence="1">
    <location>
        <begin position="17"/>
        <end position="30"/>
    </location>
</feature>
<gene>
    <name evidence="2" type="ORF">PISMIDRAFT_9578</name>
</gene>
<feature type="compositionally biased region" description="Polar residues" evidence="1">
    <location>
        <begin position="1"/>
        <end position="10"/>
    </location>
</feature>
<reference evidence="3" key="2">
    <citation type="submission" date="2015-01" db="EMBL/GenBank/DDBJ databases">
        <title>Evolutionary Origins and Diversification of the Mycorrhizal Mutualists.</title>
        <authorList>
            <consortium name="DOE Joint Genome Institute"/>
            <consortium name="Mycorrhizal Genomics Consortium"/>
            <person name="Kohler A."/>
            <person name="Kuo A."/>
            <person name="Nagy L.G."/>
            <person name="Floudas D."/>
            <person name="Copeland A."/>
            <person name="Barry K.W."/>
            <person name="Cichocki N."/>
            <person name="Veneault-Fourrey C."/>
            <person name="LaButti K."/>
            <person name="Lindquist E.A."/>
            <person name="Lipzen A."/>
            <person name="Lundell T."/>
            <person name="Morin E."/>
            <person name="Murat C."/>
            <person name="Riley R."/>
            <person name="Ohm R."/>
            <person name="Sun H."/>
            <person name="Tunlid A."/>
            <person name="Henrissat B."/>
            <person name="Grigoriev I.V."/>
            <person name="Hibbett D.S."/>
            <person name="Martin F."/>
        </authorList>
    </citation>
    <scope>NUCLEOTIDE SEQUENCE [LARGE SCALE GENOMIC DNA]</scope>
    <source>
        <strain evidence="3">441</strain>
    </source>
</reference>
<name>A0A0C9ZHX3_9AGAM</name>
<proteinExistence type="predicted"/>
<dbReference type="EMBL" id="KN833707">
    <property type="protein sequence ID" value="KIK25584.1"/>
    <property type="molecule type" value="Genomic_DNA"/>
</dbReference>
<dbReference type="AlphaFoldDB" id="A0A0C9ZHX3"/>
<reference evidence="2 3" key="1">
    <citation type="submission" date="2014-04" db="EMBL/GenBank/DDBJ databases">
        <authorList>
            <consortium name="DOE Joint Genome Institute"/>
            <person name="Kuo A."/>
            <person name="Kohler A."/>
            <person name="Costa M.D."/>
            <person name="Nagy L.G."/>
            <person name="Floudas D."/>
            <person name="Copeland A."/>
            <person name="Barry K.W."/>
            <person name="Cichocki N."/>
            <person name="Veneault-Fourrey C."/>
            <person name="LaButti K."/>
            <person name="Lindquist E.A."/>
            <person name="Lipzen A."/>
            <person name="Lundell T."/>
            <person name="Morin E."/>
            <person name="Murat C."/>
            <person name="Sun H."/>
            <person name="Tunlid A."/>
            <person name="Henrissat B."/>
            <person name="Grigoriev I.V."/>
            <person name="Hibbett D.S."/>
            <person name="Martin F."/>
            <person name="Nordberg H.P."/>
            <person name="Cantor M.N."/>
            <person name="Hua S.X."/>
        </authorList>
    </citation>
    <scope>NUCLEOTIDE SEQUENCE [LARGE SCALE GENOMIC DNA]</scope>
    <source>
        <strain evidence="2 3">441</strain>
    </source>
</reference>
<evidence type="ECO:0000313" key="3">
    <source>
        <dbReference type="Proteomes" id="UP000054018"/>
    </source>
</evidence>
<organism evidence="2 3">
    <name type="scientific">Pisolithus microcarpus 441</name>
    <dbReference type="NCBI Taxonomy" id="765257"/>
    <lineage>
        <taxon>Eukaryota</taxon>
        <taxon>Fungi</taxon>
        <taxon>Dikarya</taxon>
        <taxon>Basidiomycota</taxon>
        <taxon>Agaricomycotina</taxon>
        <taxon>Agaricomycetes</taxon>
        <taxon>Agaricomycetidae</taxon>
        <taxon>Boletales</taxon>
        <taxon>Sclerodermatineae</taxon>
        <taxon>Pisolithaceae</taxon>
        <taxon>Pisolithus</taxon>
    </lineage>
</organism>
<sequence>MRDNSSSRYGNTRPVIRPTSSNSTPNSAPARFTIRADVRRTLRGDPLALPPQSHRPSQTRFTNHSEEAFTHLRTSDPVLFVQRLIPNTFTSPNEKQYSLFWGKHSVDQIACDPRFLEIDPDPPWTTRKPNSTEVLLPSTRVTKP</sequence>
<accession>A0A0C9ZHX3</accession>